<keyword evidence="15" id="KW-0234">DNA repair</keyword>
<keyword evidence="6" id="KW-0488">Methylation</keyword>
<evidence type="ECO:0000256" key="10">
    <source>
        <dbReference type="ARBA" id="ARBA00022705"/>
    </source>
</evidence>
<dbReference type="GO" id="GO:0051575">
    <property type="term" value="F:5'-deoxyribose-5-phosphate lyase activity"/>
    <property type="evidence" value="ECO:0007669"/>
    <property type="project" value="RHEA"/>
</dbReference>
<feature type="domain" description="DNA-directed DNA polymerase X" evidence="24">
    <location>
        <begin position="3"/>
        <end position="315"/>
    </location>
</feature>
<evidence type="ECO:0000259" key="22">
    <source>
        <dbReference type="SMART" id="SM00278"/>
    </source>
</evidence>
<dbReference type="GO" id="GO:0042578">
    <property type="term" value="F:phosphoric ester hydrolase activity"/>
    <property type="evidence" value="ECO:0007669"/>
    <property type="project" value="TreeGrafter"/>
</dbReference>
<dbReference type="InterPro" id="IPR003141">
    <property type="entry name" value="Pol/His_phosphatase_N"/>
</dbReference>
<dbReference type="STRING" id="757424.Hsero_2383"/>
<evidence type="ECO:0000256" key="8">
    <source>
        <dbReference type="ARBA" id="ARBA00022679"/>
    </source>
</evidence>
<dbReference type="Pfam" id="PF14520">
    <property type="entry name" value="HHH_5"/>
    <property type="match status" value="1"/>
</dbReference>
<dbReference type="Gene3D" id="3.30.210.10">
    <property type="entry name" value="DNA polymerase, thumb domain"/>
    <property type="match status" value="1"/>
</dbReference>
<keyword evidence="13" id="KW-0239">DNA-directed DNA polymerase</keyword>
<dbReference type="SUPFAM" id="SSF89550">
    <property type="entry name" value="PHP domain-like"/>
    <property type="match status" value="1"/>
</dbReference>
<keyword evidence="9 25" id="KW-0548">Nucleotidyltransferase</keyword>
<dbReference type="PANTHER" id="PTHR36928">
    <property type="entry name" value="PHOSPHATASE YCDX-RELATED"/>
    <property type="match status" value="1"/>
</dbReference>
<evidence type="ECO:0000256" key="21">
    <source>
        <dbReference type="ARBA" id="ARBA00049244"/>
    </source>
</evidence>
<dbReference type="SMART" id="SM00483">
    <property type="entry name" value="POLXc"/>
    <property type="match status" value="1"/>
</dbReference>
<evidence type="ECO:0000256" key="13">
    <source>
        <dbReference type="ARBA" id="ARBA00022932"/>
    </source>
</evidence>
<dbReference type="Gene3D" id="1.10.150.20">
    <property type="entry name" value="5' to 3' exonuclease, C-terminal subdomain"/>
    <property type="match status" value="1"/>
</dbReference>
<dbReference type="NCBIfam" id="NF006375">
    <property type="entry name" value="PRK08609.1"/>
    <property type="match status" value="1"/>
</dbReference>
<dbReference type="OrthoDB" id="9808747at2"/>
<keyword evidence="11" id="KW-0227">DNA damage</keyword>
<feature type="domain" description="Helix-hairpin-helix DNA-binding motif class 1" evidence="22">
    <location>
        <begin position="128"/>
        <end position="147"/>
    </location>
</feature>
<dbReference type="CDD" id="cd07436">
    <property type="entry name" value="PHP_PolX"/>
    <property type="match status" value="1"/>
</dbReference>
<dbReference type="SUPFAM" id="SSF81301">
    <property type="entry name" value="Nucleotidyltransferase"/>
    <property type="match status" value="1"/>
</dbReference>
<evidence type="ECO:0000256" key="20">
    <source>
        <dbReference type="ARBA" id="ARBA00045548"/>
    </source>
</evidence>
<dbReference type="HOGENOM" id="CLU_017729_1_0_4"/>
<sequence length="593" mass="65476">MPILNSDVAKIFEEIADLLEINDENPFRIRAYRSAARTIRNFKFQFHTLIGQGQFPKLPGIGQDLEEKVREIIATGRCLLLEALRRNFPPHFNDLLAIPGLGPKRVQRLNHALGISSIKQLREAAIAGKVRDIPGFGPKTEQSILSAIAVQAVHSGGFIRQTVMPQATALASYLSESTHIDRIAIAGSCRRLKDVVGDIDLLATGSDSGELMERFLSYGDVKVVLMRGPIRGSVILGSGIQVDLRFVPPESYGAALHYFTGSKPHNIALRQIALAQKMKLNEYGLFKDGKRIAGDTEISVYQALGLPFIPPELREDRGEIAAARAGALPNLIAYNDLRGDLHVHTHYPDGKNTIIEMASTAALLGLEYIAITDHPEQRVGVNGFRRNDLIRQFSDIEAARKLHPEITILKGIETKILEDGSLDVPDSLLRELDIVVAAVDGNFDLSRASQTQRLLRALCNPHVNILAHPSSRLLPDRPPCEVDMLAVMRSAKERGIALELNSQPDRLDLDDLHCKMAHEEKVLIAIDSSARNSAELGYLRLGIDQARRGWIESCDVINTQRIEKIRSWLAQPKLPQSSPSHLVGHCGSQAERP</sequence>
<feature type="domain" description="Helix-hairpin-helix DNA-binding motif class 1" evidence="22">
    <location>
        <begin position="93"/>
        <end position="112"/>
    </location>
</feature>
<dbReference type="GO" id="GO:0140078">
    <property type="term" value="F:class I DNA-(apurinic or apyrimidinic site) endonuclease activity"/>
    <property type="evidence" value="ECO:0007669"/>
    <property type="project" value="UniProtKB-EC"/>
</dbReference>
<dbReference type="Pfam" id="PF02811">
    <property type="entry name" value="PHP"/>
    <property type="match status" value="1"/>
</dbReference>
<dbReference type="InterPro" id="IPR050243">
    <property type="entry name" value="PHP_phosphatase"/>
</dbReference>
<evidence type="ECO:0000256" key="19">
    <source>
        <dbReference type="ARBA" id="ARBA00044678"/>
    </source>
</evidence>
<evidence type="ECO:0000256" key="5">
    <source>
        <dbReference type="ARBA" id="ARBA00020020"/>
    </source>
</evidence>
<evidence type="ECO:0000256" key="9">
    <source>
        <dbReference type="ARBA" id="ARBA00022695"/>
    </source>
</evidence>
<dbReference type="Pfam" id="PF14791">
    <property type="entry name" value="DNA_pol_B_thumb"/>
    <property type="match status" value="1"/>
</dbReference>
<dbReference type="GO" id="GO:0008270">
    <property type="term" value="F:zinc ion binding"/>
    <property type="evidence" value="ECO:0007669"/>
    <property type="project" value="TreeGrafter"/>
</dbReference>
<dbReference type="SMART" id="SM00481">
    <property type="entry name" value="POLIIIAc"/>
    <property type="match status" value="1"/>
</dbReference>
<dbReference type="SUPFAM" id="SSF158702">
    <property type="entry name" value="Sec63 N-terminal domain-like"/>
    <property type="match status" value="1"/>
</dbReference>
<evidence type="ECO:0000313" key="25">
    <source>
        <dbReference type="EMBL" id="ADJ63882.1"/>
    </source>
</evidence>
<keyword evidence="8 25" id="KW-0808">Transferase</keyword>
<proteinExistence type="predicted"/>
<evidence type="ECO:0000256" key="7">
    <source>
        <dbReference type="ARBA" id="ARBA00022634"/>
    </source>
</evidence>
<dbReference type="GO" id="GO:0006281">
    <property type="term" value="P:DNA repair"/>
    <property type="evidence" value="ECO:0007669"/>
    <property type="project" value="UniProtKB-KW"/>
</dbReference>
<accession>D8IVE3</accession>
<dbReference type="InterPro" id="IPR029398">
    <property type="entry name" value="PolB_thumb"/>
</dbReference>
<evidence type="ECO:0000256" key="14">
    <source>
        <dbReference type="ARBA" id="ARBA00023053"/>
    </source>
</evidence>
<comment type="function">
    <text evidence="20">Repair polymerase that plays a key role in base-excision repair. During this process, the damaged base is excised by specific DNA glycosylases, the DNA backbone is nicked at the abasic site by an apurinic/apyrimidic (AP) endonuclease, and POLB removes 5'-deoxyribose-phosphate from the preincised AP site acting as a 5'-deoxyribose-phosphate lyase (5'-dRP lyase); through its DNA polymerase activity, it adds one nucleotide to the 3' end of the arising single-nucleotide gap. Conducts 'gap-filling' DNA synthesis in a stepwise distributive fashion rather than in a processive fashion as for other DNA polymerases. It is also able to cleave sugar-phosphate bonds 3' to an intact AP site, acting as an AP lyase.</text>
</comment>
<dbReference type="SMART" id="SM00278">
    <property type="entry name" value="HhH1"/>
    <property type="match status" value="3"/>
</dbReference>
<reference evidence="25 26" key="1">
    <citation type="submission" date="2010-04" db="EMBL/GenBank/DDBJ databases">
        <title>The genome of Herbaspirillum seropedicae SmR1, an endophytic, nitrogen-fixing, plant-growth promoting beta-Proteobacteria.</title>
        <authorList>
            <person name="Pedrosa F.O."/>
            <person name="Monteiro R.A."/>
            <person name="Wassem R."/>
            <person name="Cruz L.M."/>
            <person name="Ayub R.A."/>
            <person name="Colauto N.B."/>
            <person name="Fernandez M.A."/>
            <person name="Fungaro M.H.P."/>
            <person name="Grisard E.C."/>
            <person name="Hungria M."/>
            <person name="Madeira H.M.F."/>
            <person name="Nodari R.O."/>
            <person name="Osaku C.A."/>
            <person name="Petzl-Erler M.L."/>
            <person name="Terenzi H."/>
            <person name="Vieira L.G.E."/>
            <person name="Almeida M.I.M."/>
            <person name="Alves L.R."/>
            <person name="Arantes O.M.N."/>
            <person name="Balsanelli E."/>
            <person name="Barcellos F.G."/>
            <person name="Baura V.A."/>
            <person name="Binde D.R."/>
            <person name="Campo R.J."/>
            <person name="Chubatsu L.S."/>
            <person name="Chueire L.M.O."/>
            <person name="Ciferri R.R."/>
            <person name="Correa L.C."/>
            <person name="da Conceicao Silva J.L."/>
            <person name="Dabul A.N.G."/>
            <person name="Dambros B.P."/>
            <person name="Faoro H."/>
            <person name="Favetti A."/>
            <person name="Friedermann G."/>
            <person name="Furlaneto M.C."/>
            <person name="Gasques L.S."/>
            <person name="Gimenes C.C.T."/>
            <person name="Gioppo N.M.R."/>
            <person name="Glienke-Blanco C."/>
            <person name="Godoy L.P."/>
            <person name="Guerra M.P."/>
            <person name="Karp S."/>
            <person name="Kava-Cordeiro V."/>
            <person name="Margarido V.P."/>
            <person name="Mathioni S.M."/>
            <person name="Menck-Soares M.A."/>
            <person name="Murace N.K."/>
            <person name="Nicolas M.F."/>
            <person name="Oliveira C.E.C."/>
            <person name="Pagnan N.A.B."/>
            <person name="Pamphile J.A."/>
            <person name="Patussi E.V."/>
            <person name="Pereira L.F.P."/>
            <person name="Pereira-Ferrari L."/>
            <person name="Pinto F.G.S."/>
            <person name="Precoma C."/>
            <person name="Prioli A.J."/>
            <person name="Prioli S.M.A.P."/>
            <person name="Raittz R.T."/>
            <person name="Ramos H.J.O."/>
            <person name="Ribeiro E.M.S.F."/>
            <person name="Rigo L.U."/>
            <person name="Rocha C.L.M.S.C."/>
            <person name="Rocha S.N."/>
            <person name="Santos K."/>
            <person name="Satori D."/>
            <person name="Silva A.G."/>
            <person name="Simao R.C.G."/>
            <person name="Soares M.A.M."/>
            <person name="Souza E.M."/>
            <person name="Steffens M.B.R."/>
            <person name="Steindel M."/>
            <person name="Tadra-Sfeir M.Z."/>
            <person name="Takahashi E.K."/>
            <person name="Torres R.A."/>
            <person name="Valle J.S."/>
            <person name="Vernal J.I."/>
            <person name="Vilas-Boas L.A."/>
            <person name="Watanabe M.A.E."/>
            <person name="Weiss V.A."/>
            <person name="Yates M.A."/>
            <person name="Souza E.M."/>
        </authorList>
    </citation>
    <scope>NUCLEOTIDE SEQUENCE [LARGE SCALE GENOMIC DNA]</scope>
    <source>
        <strain evidence="25 26">SmR1</strain>
    </source>
</reference>
<evidence type="ECO:0000259" key="23">
    <source>
        <dbReference type="SMART" id="SM00481"/>
    </source>
</evidence>
<dbReference type="EC" id="4.2.99.18" evidence="4"/>
<protein>
    <recommendedName>
        <fullName evidence="5">DNA polymerase beta</fullName>
        <ecNumber evidence="3">2.7.7.7</ecNumber>
        <ecNumber evidence="4">4.2.99.18</ecNumber>
    </recommendedName>
    <alternativeName>
        <fullName evidence="16">5'-deoxyribose-phosphate lyase</fullName>
    </alternativeName>
    <alternativeName>
        <fullName evidence="17">AP lyase</fullName>
    </alternativeName>
</protein>
<comment type="subcellular location">
    <subcellularLocation>
        <location evidence="2">Cytoplasm</location>
    </subcellularLocation>
</comment>
<feature type="domain" description="Polymerase/histidinol phosphatase N-terminal" evidence="23">
    <location>
        <begin position="339"/>
        <end position="418"/>
    </location>
</feature>
<dbReference type="EMBL" id="CP002039">
    <property type="protein sequence ID" value="ADJ63882.1"/>
    <property type="molecule type" value="Genomic_DNA"/>
</dbReference>
<dbReference type="InterPro" id="IPR002008">
    <property type="entry name" value="DNA_pol_X_beta-like"/>
</dbReference>
<keyword evidence="12" id="KW-0832">Ubl conjugation</keyword>
<comment type="catalytic activity">
    <reaction evidence="18">
        <text>2'-deoxyribonucleotide-(2'-deoxyribose 5'-phosphate)-2'-deoxyribonucleotide-DNA = a 3'-end 2'-deoxyribonucleotide-(2,3-dehydro-2,3-deoxyribose 5'-phosphate)-DNA + a 5'-end 5'-phospho-2'-deoxyribonucleoside-DNA + H(+)</text>
        <dbReference type="Rhea" id="RHEA:66592"/>
        <dbReference type="Rhea" id="RHEA-COMP:13180"/>
        <dbReference type="Rhea" id="RHEA-COMP:16897"/>
        <dbReference type="Rhea" id="RHEA-COMP:17067"/>
        <dbReference type="ChEBI" id="CHEBI:15378"/>
        <dbReference type="ChEBI" id="CHEBI:136412"/>
        <dbReference type="ChEBI" id="CHEBI:157695"/>
        <dbReference type="ChEBI" id="CHEBI:167181"/>
        <dbReference type="EC" id="4.2.99.18"/>
    </reaction>
</comment>
<dbReference type="PRINTS" id="PR00870">
    <property type="entry name" value="DNAPOLXBETA"/>
</dbReference>
<dbReference type="Proteomes" id="UP000000329">
    <property type="component" value="Chromosome"/>
</dbReference>
<evidence type="ECO:0000256" key="1">
    <source>
        <dbReference type="ARBA" id="ARBA00001946"/>
    </source>
</evidence>
<dbReference type="InterPro" id="IPR027421">
    <property type="entry name" value="DNA_pol_lamdba_lyase_dom_sf"/>
</dbReference>
<dbReference type="GO" id="GO:0003677">
    <property type="term" value="F:DNA binding"/>
    <property type="evidence" value="ECO:0007669"/>
    <property type="project" value="InterPro"/>
</dbReference>
<evidence type="ECO:0000256" key="12">
    <source>
        <dbReference type="ARBA" id="ARBA00022843"/>
    </source>
</evidence>
<dbReference type="InterPro" id="IPR010996">
    <property type="entry name" value="HHH_MUS81"/>
</dbReference>
<evidence type="ECO:0000256" key="4">
    <source>
        <dbReference type="ARBA" id="ARBA00012720"/>
    </source>
</evidence>
<evidence type="ECO:0000313" key="26">
    <source>
        <dbReference type="Proteomes" id="UP000000329"/>
    </source>
</evidence>
<name>D8IVE3_HERSS</name>
<dbReference type="CDD" id="cd00141">
    <property type="entry name" value="NT_POLXc"/>
    <property type="match status" value="1"/>
</dbReference>
<evidence type="ECO:0000256" key="3">
    <source>
        <dbReference type="ARBA" id="ARBA00012417"/>
    </source>
</evidence>
<evidence type="ECO:0000256" key="11">
    <source>
        <dbReference type="ARBA" id="ARBA00022763"/>
    </source>
</evidence>
<dbReference type="GO" id="GO:0003887">
    <property type="term" value="F:DNA-directed DNA polymerase activity"/>
    <property type="evidence" value="ECO:0007669"/>
    <property type="project" value="UniProtKB-KW"/>
</dbReference>
<dbReference type="SUPFAM" id="SSF47802">
    <property type="entry name" value="DNA polymerase beta, N-terminal domain-like"/>
    <property type="match status" value="1"/>
</dbReference>
<comment type="cofactor">
    <cofactor evidence="1">
        <name>Mg(2+)</name>
        <dbReference type="ChEBI" id="CHEBI:18420"/>
    </cofactor>
</comment>
<evidence type="ECO:0000256" key="2">
    <source>
        <dbReference type="ARBA" id="ARBA00004496"/>
    </source>
</evidence>
<dbReference type="InterPro" id="IPR043519">
    <property type="entry name" value="NT_sf"/>
</dbReference>
<dbReference type="eggNOG" id="COG1387">
    <property type="taxonomic scope" value="Bacteria"/>
</dbReference>
<dbReference type="PIRSF" id="PIRSF005047">
    <property type="entry name" value="UCP005047_YshC"/>
    <property type="match status" value="1"/>
</dbReference>
<evidence type="ECO:0000256" key="16">
    <source>
        <dbReference type="ARBA" id="ARBA00035717"/>
    </source>
</evidence>
<dbReference type="InterPro" id="IPR002054">
    <property type="entry name" value="DNA-dir_DNA_pol_X"/>
</dbReference>
<evidence type="ECO:0000256" key="17">
    <source>
        <dbReference type="ARBA" id="ARBA00035726"/>
    </source>
</evidence>
<organism evidence="25 26">
    <name type="scientific">Herbaspirillum seropedicae (strain SmR1)</name>
    <dbReference type="NCBI Taxonomy" id="757424"/>
    <lineage>
        <taxon>Bacteria</taxon>
        <taxon>Pseudomonadati</taxon>
        <taxon>Pseudomonadota</taxon>
        <taxon>Betaproteobacteria</taxon>
        <taxon>Burkholderiales</taxon>
        <taxon>Oxalobacteraceae</taxon>
        <taxon>Herbaspirillum</taxon>
    </lineage>
</organism>
<dbReference type="InterPro" id="IPR047967">
    <property type="entry name" value="PolX_PHP"/>
</dbReference>
<dbReference type="AlphaFoldDB" id="D8IVE3"/>
<dbReference type="KEGG" id="hse:Hsero_2383"/>
<gene>
    <name evidence="25" type="ordered locus">Hsero_2383</name>
</gene>
<dbReference type="EC" id="2.7.7.7" evidence="3"/>
<dbReference type="Gene3D" id="1.10.150.110">
    <property type="entry name" value="DNA polymerase beta, N-terminal domain-like"/>
    <property type="match status" value="1"/>
</dbReference>
<dbReference type="InterPro" id="IPR004013">
    <property type="entry name" value="PHP_dom"/>
</dbReference>
<evidence type="ECO:0000256" key="15">
    <source>
        <dbReference type="ARBA" id="ARBA00023204"/>
    </source>
</evidence>
<dbReference type="GO" id="GO:0005829">
    <property type="term" value="C:cytosol"/>
    <property type="evidence" value="ECO:0007669"/>
    <property type="project" value="TreeGrafter"/>
</dbReference>
<feature type="domain" description="Helix-hairpin-helix DNA-binding motif class 1" evidence="22">
    <location>
        <begin position="53"/>
        <end position="72"/>
    </location>
</feature>
<dbReference type="InterPro" id="IPR003583">
    <property type="entry name" value="Hlx-hairpin-Hlx_DNA-bd_motif"/>
</dbReference>
<dbReference type="InterPro" id="IPR037160">
    <property type="entry name" value="DNA_Pol_thumb_sf"/>
</dbReference>
<keyword evidence="10" id="KW-0235">DNA replication</keyword>
<evidence type="ECO:0000256" key="6">
    <source>
        <dbReference type="ARBA" id="ARBA00022481"/>
    </source>
</evidence>
<keyword evidence="7" id="KW-0237">DNA synthesis</keyword>
<keyword evidence="26" id="KW-1185">Reference proteome</keyword>
<dbReference type="InterPro" id="IPR022311">
    <property type="entry name" value="PolX-like"/>
</dbReference>
<dbReference type="InterPro" id="IPR016195">
    <property type="entry name" value="Pol/histidinol_Pase-like"/>
</dbReference>
<comment type="catalytic activity">
    <reaction evidence="21">
        <text>DNA(n) + a 2'-deoxyribonucleoside 5'-triphosphate = DNA(n+1) + diphosphate</text>
        <dbReference type="Rhea" id="RHEA:22508"/>
        <dbReference type="Rhea" id="RHEA-COMP:17339"/>
        <dbReference type="Rhea" id="RHEA-COMP:17340"/>
        <dbReference type="ChEBI" id="CHEBI:33019"/>
        <dbReference type="ChEBI" id="CHEBI:61560"/>
        <dbReference type="ChEBI" id="CHEBI:173112"/>
        <dbReference type="EC" id="2.7.7.7"/>
    </reaction>
</comment>
<evidence type="ECO:0000259" key="24">
    <source>
        <dbReference type="SMART" id="SM00483"/>
    </source>
</evidence>
<comment type="catalytic activity">
    <reaction evidence="19">
        <text>a 5'-end 2'-deoxyribose-2'-deoxyribonucleotide-DNA = (2E,4S)-4-hydroxypenten-2-al-5-phosphate + a 5'-end 5'-phospho-2'-deoxyribonucleoside-DNA + H(+)</text>
        <dbReference type="Rhea" id="RHEA:76255"/>
        <dbReference type="Rhea" id="RHEA-COMP:13180"/>
        <dbReference type="Rhea" id="RHEA-COMP:18657"/>
        <dbReference type="ChEBI" id="CHEBI:15378"/>
        <dbReference type="ChEBI" id="CHEBI:136412"/>
        <dbReference type="ChEBI" id="CHEBI:195194"/>
        <dbReference type="ChEBI" id="CHEBI:195195"/>
    </reaction>
</comment>
<evidence type="ECO:0000256" key="18">
    <source>
        <dbReference type="ARBA" id="ARBA00044632"/>
    </source>
</evidence>
<dbReference type="PANTHER" id="PTHR36928:SF1">
    <property type="entry name" value="PHOSPHATASE YCDX-RELATED"/>
    <property type="match status" value="1"/>
</dbReference>
<dbReference type="Gene3D" id="3.20.20.140">
    <property type="entry name" value="Metal-dependent hydrolases"/>
    <property type="match status" value="1"/>
</dbReference>
<dbReference type="Pfam" id="PF14716">
    <property type="entry name" value="HHH_8"/>
    <property type="match status" value="1"/>
</dbReference>
<dbReference type="Gene3D" id="3.30.460.10">
    <property type="entry name" value="Beta Polymerase, domain 2"/>
    <property type="match status" value="1"/>
</dbReference>
<keyword evidence="14" id="KW-0915">Sodium</keyword>